<dbReference type="SMR" id="A0A0B3VPU2"/>
<dbReference type="KEGG" id="ftz:CH68_210"/>
<evidence type="ECO:0000313" key="2">
    <source>
        <dbReference type="EMBL" id="NDR88436.1"/>
    </source>
</evidence>
<accession>A0A0B3VPU2</accession>
<gene>
    <name evidence="3" type="ORF">FWI86_02960</name>
    <name evidence="2" type="ORF">FWJ04_01630</name>
</gene>
<dbReference type="PROSITE" id="PS51257">
    <property type="entry name" value="PROKAR_LIPOPROTEIN"/>
    <property type="match status" value="1"/>
</dbReference>
<protein>
    <submittedName>
        <fullName evidence="2">DUF3568 family protein</fullName>
    </submittedName>
</protein>
<feature type="signal peptide" evidence="1">
    <location>
        <begin position="1"/>
        <end position="24"/>
    </location>
</feature>
<proteinExistence type="predicted"/>
<dbReference type="Pfam" id="PF12092">
    <property type="entry name" value="DUF3568"/>
    <property type="match status" value="1"/>
</dbReference>
<dbReference type="EMBL" id="JAAGJP010000013">
    <property type="protein sequence ID" value="NDS68065.1"/>
    <property type="molecule type" value="Genomic_DNA"/>
</dbReference>
<organism evidence="2">
    <name type="scientific">Francisella tularensis subsp. holarctica</name>
    <dbReference type="NCBI Taxonomy" id="119857"/>
    <lineage>
        <taxon>Bacteria</taxon>
        <taxon>Pseudomonadati</taxon>
        <taxon>Pseudomonadota</taxon>
        <taxon>Gammaproteobacteria</taxon>
        <taxon>Thiotrichales</taxon>
        <taxon>Francisellaceae</taxon>
        <taxon>Francisella</taxon>
    </lineage>
</organism>
<dbReference type="AlphaFoldDB" id="A0A0B3VPU2"/>
<dbReference type="HOGENOM" id="CLU_1793636_0_0_6"/>
<dbReference type="KEGG" id="ftc:DA46_519"/>
<dbReference type="EMBL" id="JAAGKH010000007">
    <property type="protein sequence ID" value="NDR88436.1"/>
    <property type="molecule type" value="Genomic_DNA"/>
</dbReference>
<sequence>MKKIKLLAAYTLATLTLVSCSNNASLSNDLNSAGDSIVRFVNGTFYAEIYNTSLQSVYNATLLALNNSNIYSVKNNTINSKDAEITGTYATDKNFFNKSGQDDFAIRLVKGNQDTINLFIKIGKLGDKQASVDLLANIQTNLGI</sequence>
<evidence type="ECO:0000313" key="3">
    <source>
        <dbReference type="EMBL" id="NDS68065.1"/>
    </source>
</evidence>
<feature type="chain" id="PRO_5009756620" evidence="1">
    <location>
        <begin position="25"/>
        <end position="144"/>
    </location>
</feature>
<dbReference type="RefSeq" id="WP_003014244.1">
    <property type="nucleotide sequence ID" value="NZ_AP023459.1"/>
</dbReference>
<reference evidence="2" key="1">
    <citation type="submission" date="2019-08" db="EMBL/GenBank/DDBJ databases">
        <authorList>
            <person name="Busch A."/>
        </authorList>
    </citation>
    <scope>NUCLEOTIDE SEQUENCE</scope>
    <source>
        <strain evidence="3">15T0085</strain>
        <strain evidence="2">17T1429</strain>
    </source>
</reference>
<comment type="caution">
    <text evidence="2">The sequence shown here is derived from an EMBL/GenBank/DDBJ whole genome shotgun (WGS) entry which is preliminary data.</text>
</comment>
<evidence type="ECO:0000256" key="1">
    <source>
        <dbReference type="SAM" id="SignalP"/>
    </source>
</evidence>
<dbReference type="KEGG" id="ftv:CH67_475"/>
<name>A0A0B3VPU2_FRATU</name>
<dbReference type="InterPro" id="IPR021952">
    <property type="entry name" value="Flpp3-like"/>
</dbReference>
<keyword evidence="1" id="KW-0732">Signal</keyword>
<reference evidence="2" key="2">
    <citation type="submission" date="2020-02" db="EMBL/GenBank/DDBJ databases">
        <title>Using affinity propagation clustering for identifying bacterial clades and subclades with whole-genome sequences of Francisella tularensis.</title>
        <authorList>
            <person name="Homeier-Bachmann T."/>
            <person name="Abdel-Glil M.Y."/>
            <person name="Hackbart A."/>
            <person name="Hotzel H."/>
            <person name="Tomaso H."/>
        </authorList>
    </citation>
    <scope>NUCLEOTIDE SEQUENCE</scope>
    <source>
        <strain evidence="3">15T0085</strain>
        <strain evidence="2">17T1429</strain>
    </source>
</reference>